<comment type="caution">
    <text evidence="3">The sequence shown here is derived from an EMBL/GenBank/DDBJ whole genome shotgun (WGS) entry which is preliminary data.</text>
</comment>
<feature type="coiled-coil region" evidence="1">
    <location>
        <begin position="323"/>
        <end position="350"/>
    </location>
</feature>
<dbReference type="EMBL" id="LDAU01000180">
    <property type="protein sequence ID" value="KRX00917.1"/>
    <property type="molecule type" value="Genomic_DNA"/>
</dbReference>
<name>A0A0V0QFI8_PSEPJ</name>
<protein>
    <submittedName>
        <fullName evidence="3">Uncharacterized protein</fullName>
    </submittedName>
</protein>
<sequence length="699" mass="83831">MEDFSEEIQTKTVSGYQIQQDEQDSQQDKQEVQGQQNFTYYYSSFELFDEITEFSFIRYQRFVQKLHHYLGGDWEVYASNSVFQMLEDVKKYLTYDEVFDIALQSWLETQNNYKKQRKNSSCEDLGTIESQNRDEIPYQEESDIFEQFLVRFKQNLNSYQINNAFFKPVAHGFFMSAVEIWNETIRSIKNQRVFSENSLYELGQQKEKELEEQMQKEKNLQLQQKFGNKQNSGDSYIEKLYQKVQTIKQKNQIIKPLIVASETIIGYLGAKKVKESNQNSNKKQSTEEQDEEDYQKMNQAQQKNFNCFKDNLLSEEEVVMQKIRKISMQEQTLNRKRKQAELQMEQESSNSLDESQSMVSVDNFPKKAEKLNEQVYNFATNYFYNIKKNTQEKWQVARSFVTNIIELNNNILSKTQKISSEYTSSIKIRFLQPAQQFYNHLMEIWILFRQNQSSTNDFKLYLEKVKASMGSRWSETYVLPTQYFFKTLVYTWDSLVKEQKESIDEDALIKIFVERVRSNMLNNWENDIVNKIKLFKNGNNKQQTQQQKTKEERKQEHQQFKNQFNQMQNQNMEININNNNDNFQQHNDNLQEQNKQQKFEQNINLKEEEQLEKNVEPQIASLNQQKLIDTIGQKSSQEQQDNLINQKMEKLNIQDCEKDQEQEYNQQIEQETYKLKKIMVDDINKQQEYEQNEIKIEEN</sequence>
<dbReference type="Proteomes" id="UP000054937">
    <property type="component" value="Unassembled WGS sequence"/>
</dbReference>
<evidence type="ECO:0000313" key="4">
    <source>
        <dbReference type="Proteomes" id="UP000054937"/>
    </source>
</evidence>
<evidence type="ECO:0000256" key="2">
    <source>
        <dbReference type="SAM" id="MobiDB-lite"/>
    </source>
</evidence>
<dbReference type="AlphaFoldDB" id="A0A0V0QFI8"/>
<keyword evidence="4" id="KW-1185">Reference proteome</keyword>
<feature type="region of interest" description="Disordered" evidence="2">
    <location>
        <begin position="275"/>
        <end position="296"/>
    </location>
</feature>
<dbReference type="InParanoid" id="A0A0V0QFI8"/>
<gene>
    <name evidence="3" type="ORF">PPERSA_09523</name>
</gene>
<organism evidence="3 4">
    <name type="scientific">Pseudocohnilembus persalinus</name>
    <name type="common">Ciliate</name>
    <dbReference type="NCBI Taxonomy" id="266149"/>
    <lineage>
        <taxon>Eukaryota</taxon>
        <taxon>Sar</taxon>
        <taxon>Alveolata</taxon>
        <taxon>Ciliophora</taxon>
        <taxon>Intramacronucleata</taxon>
        <taxon>Oligohymenophorea</taxon>
        <taxon>Scuticociliatia</taxon>
        <taxon>Philasterida</taxon>
        <taxon>Pseudocohnilembidae</taxon>
        <taxon>Pseudocohnilembus</taxon>
    </lineage>
</organism>
<feature type="region of interest" description="Disordered" evidence="2">
    <location>
        <begin position="1"/>
        <end position="29"/>
    </location>
</feature>
<reference evidence="3 4" key="1">
    <citation type="journal article" date="2015" name="Sci. Rep.">
        <title>Genome of the facultative scuticociliatosis pathogen Pseudocohnilembus persalinus provides insight into its virulence through horizontal gene transfer.</title>
        <authorList>
            <person name="Xiong J."/>
            <person name="Wang G."/>
            <person name="Cheng J."/>
            <person name="Tian M."/>
            <person name="Pan X."/>
            <person name="Warren A."/>
            <person name="Jiang C."/>
            <person name="Yuan D."/>
            <person name="Miao W."/>
        </authorList>
    </citation>
    <scope>NUCLEOTIDE SEQUENCE [LARGE SCALE GENOMIC DNA]</scope>
    <source>
        <strain evidence="3">36N120E</strain>
    </source>
</reference>
<keyword evidence="1" id="KW-0175">Coiled coil</keyword>
<accession>A0A0V0QFI8</accession>
<proteinExistence type="predicted"/>
<dbReference type="OrthoDB" id="287289at2759"/>
<evidence type="ECO:0000313" key="3">
    <source>
        <dbReference type="EMBL" id="KRX00917.1"/>
    </source>
</evidence>
<evidence type="ECO:0000256" key="1">
    <source>
        <dbReference type="SAM" id="Coils"/>
    </source>
</evidence>
<feature type="region of interest" description="Disordered" evidence="2">
    <location>
        <begin position="536"/>
        <end position="556"/>
    </location>
</feature>